<dbReference type="AlphaFoldDB" id="A0A9W6GPI9"/>
<reference evidence="2" key="1">
    <citation type="journal article" date="2023" name="Int. J. Syst. Evol. Microbiol.">
        <title>Methylocystis iwaonis sp. nov., a type II methane-oxidizing bacterium from surface soil of a rice paddy field in Japan, and emended description of the genus Methylocystis (ex Whittenbury et al. 1970) Bowman et al. 1993.</title>
        <authorList>
            <person name="Kaise H."/>
            <person name="Sawadogo J.B."/>
            <person name="Alam M.S."/>
            <person name="Ueno C."/>
            <person name="Dianou D."/>
            <person name="Shinjo R."/>
            <person name="Asakawa S."/>
        </authorList>
    </citation>
    <scope>NUCLEOTIDE SEQUENCE</scope>
    <source>
        <strain evidence="2">LMG27198</strain>
    </source>
</reference>
<accession>A0A9W6GPI9</accession>
<keyword evidence="3" id="KW-1185">Reference proteome</keyword>
<gene>
    <name evidence="2" type="ORF">LMG27198_00400</name>
</gene>
<proteinExistence type="predicted"/>
<dbReference type="Proteomes" id="UP001144323">
    <property type="component" value="Unassembled WGS sequence"/>
</dbReference>
<feature type="signal peptide" evidence="1">
    <location>
        <begin position="1"/>
        <end position="27"/>
    </location>
</feature>
<sequence length="90" mass="10220">MNTPVKLVVSTVFACGFAALVSGPASAMPLATSGVAAAPQTEQAHVVRVCNRWGRCWMTARHFHGPRYGYGWRPYHRHYGYGWRRGYRHW</sequence>
<keyword evidence="1" id="KW-0732">Signal</keyword>
<organism evidence="2 3">
    <name type="scientific">Methylocystis echinoides</name>
    <dbReference type="NCBI Taxonomy" id="29468"/>
    <lineage>
        <taxon>Bacteria</taxon>
        <taxon>Pseudomonadati</taxon>
        <taxon>Pseudomonadota</taxon>
        <taxon>Alphaproteobacteria</taxon>
        <taxon>Hyphomicrobiales</taxon>
        <taxon>Methylocystaceae</taxon>
        <taxon>Methylocystis</taxon>
    </lineage>
</organism>
<feature type="chain" id="PRO_5040736560" evidence="1">
    <location>
        <begin position="28"/>
        <end position="90"/>
    </location>
</feature>
<comment type="caution">
    <text evidence="2">The sequence shown here is derived from an EMBL/GenBank/DDBJ whole genome shotgun (WGS) entry which is preliminary data.</text>
</comment>
<protein>
    <submittedName>
        <fullName evidence="2">Uncharacterized protein</fullName>
    </submittedName>
</protein>
<evidence type="ECO:0000313" key="3">
    <source>
        <dbReference type="Proteomes" id="UP001144323"/>
    </source>
</evidence>
<evidence type="ECO:0000256" key="1">
    <source>
        <dbReference type="SAM" id="SignalP"/>
    </source>
</evidence>
<dbReference type="RefSeq" id="WP_281799612.1">
    <property type="nucleotide sequence ID" value="NZ_BSEC01000001.1"/>
</dbReference>
<evidence type="ECO:0000313" key="2">
    <source>
        <dbReference type="EMBL" id="GLI91048.1"/>
    </source>
</evidence>
<dbReference type="EMBL" id="BSEC01000001">
    <property type="protein sequence ID" value="GLI91048.1"/>
    <property type="molecule type" value="Genomic_DNA"/>
</dbReference>
<name>A0A9W6GPI9_9HYPH</name>